<dbReference type="PANTHER" id="PTHR46599:SF6">
    <property type="entry name" value="DUAL SPECIFICITY PHOSPHATASE 26"/>
    <property type="match status" value="1"/>
</dbReference>
<accession>A0A8X6M1G1</accession>
<sequence length="95" mass="11109">MTDQMARKFTTKSKSCRWPFQVFFNILDLARINALILYKQTTGDNISSQDFLLKLAIELAAEFREARGHNQKKKQIRNDRCLSLLQMLINARGFK</sequence>
<dbReference type="Proteomes" id="UP000887116">
    <property type="component" value="Unassembled WGS sequence"/>
</dbReference>
<reference evidence="1" key="1">
    <citation type="submission" date="2020-07" db="EMBL/GenBank/DDBJ databases">
        <title>Multicomponent nature underlies the extraordinary mechanical properties of spider dragline silk.</title>
        <authorList>
            <person name="Kono N."/>
            <person name="Nakamura H."/>
            <person name="Mori M."/>
            <person name="Yoshida Y."/>
            <person name="Ohtoshi R."/>
            <person name="Malay A.D."/>
            <person name="Moran D.A.P."/>
            <person name="Tomita M."/>
            <person name="Numata K."/>
            <person name="Arakawa K."/>
        </authorList>
    </citation>
    <scope>NUCLEOTIDE SEQUENCE</scope>
</reference>
<dbReference type="OrthoDB" id="5876240at2759"/>
<evidence type="ECO:0000313" key="1">
    <source>
        <dbReference type="EMBL" id="GFR29770.1"/>
    </source>
</evidence>
<keyword evidence="2" id="KW-1185">Reference proteome</keyword>
<name>A0A8X6M1G1_TRICU</name>
<protein>
    <recommendedName>
        <fullName evidence="3">PiggyBac transposable element-derived protein domain-containing protein</fullName>
    </recommendedName>
</protein>
<gene>
    <name evidence="1" type="ORF">TNCT_21651</name>
</gene>
<evidence type="ECO:0000313" key="2">
    <source>
        <dbReference type="Proteomes" id="UP000887116"/>
    </source>
</evidence>
<proteinExistence type="predicted"/>
<dbReference type="EMBL" id="BMAO01029155">
    <property type="protein sequence ID" value="GFR29770.1"/>
    <property type="molecule type" value="Genomic_DNA"/>
</dbReference>
<dbReference type="AlphaFoldDB" id="A0A8X6M1G1"/>
<comment type="caution">
    <text evidence="1">The sequence shown here is derived from an EMBL/GenBank/DDBJ whole genome shotgun (WGS) entry which is preliminary data.</text>
</comment>
<dbReference type="PANTHER" id="PTHR46599">
    <property type="entry name" value="PIGGYBAC TRANSPOSABLE ELEMENT-DERIVED PROTEIN 4"/>
    <property type="match status" value="1"/>
</dbReference>
<organism evidence="1 2">
    <name type="scientific">Trichonephila clavata</name>
    <name type="common">Joro spider</name>
    <name type="synonym">Nephila clavata</name>
    <dbReference type="NCBI Taxonomy" id="2740835"/>
    <lineage>
        <taxon>Eukaryota</taxon>
        <taxon>Metazoa</taxon>
        <taxon>Ecdysozoa</taxon>
        <taxon>Arthropoda</taxon>
        <taxon>Chelicerata</taxon>
        <taxon>Arachnida</taxon>
        <taxon>Araneae</taxon>
        <taxon>Araneomorphae</taxon>
        <taxon>Entelegynae</taxon>
        <taxon>Araneoidea</taxon>
        <taxon>Nephilidae</taxon>
        <taxon>Trichonephila</taxon>
    </lineage>
</organism>
<evidence type="ECO:0008006" key="3">
    <source>
        <dbReference type="Google" id="ProtNLM"/>
    </source>
</evidence>